<evidence type="ECO:0000256" key="2">
    <source>
        <dbReference type="SAM" id="SignalP"/>
    </source>
</evidence>
<dbReference type="PROSITE" id="PS51257">
    <property type="entry name" value="PROKAR_LIPOPROTEIN"/>
    <property type="match status" value="1"/>
</dbReference>
<dbReference type="Proteomes" id="UP000077037">
    <property type="component" value="Unassembled WGS sequence"/>
</dbReference>
<proteinExistence type="predicted"/>
<sequence length="81" mass="8775">MTPNNARPLRLLMLMPLLLLAAGCGSESTRWLPTQSPAIPPLPTEARQPEPPSICSPTCSARLSILLENWLNMPTGRATPD</sequence>
<keyword evidence="2" id="KW-0732">Signal</keyword>
<dbReference type="EMBL" id="FKBS01000029">
    <property type="protein sequence ID" value="SAI58875.1"/>
    <property type="molecule type" value="Genomic_DNA"/>
</dbReference>
<evidence type="ECO:0000313" key="4">
    <source>
        <dbReference type="Proteomes" id="UP000077037"/>
    </source>
</evidence>
<feature type="signal peptide" evidence="2">
    <location>
        <begin position="1"/>
        <end position="21"/>
    </location>
</feature>
<evidence type="ECO:0000313" key="3">
    <source>
        <dbReference type="EMBL" id="SAI58875.1"/>
    </source>
</evidence>
<feature type="chain" id="PRO_5007615714" description="Lipoprotein" evidence="2">
    <location>
        <begin position="22"/>
        <end position="81"/>
    </location>
</feature>
<protein>
    <recommendedName>
        <fullName evidence="5">Lipoprotein</fullName>
    </recommendedName>
</protein>
<feature type="compositionally biased region" description="Pro residues" evidence="1">
    <location>
        <begin position="38"/>
        <end position="54"/>
    </location>
</feature>
<feature type="region of interest" description="Disordered" evidence="1">
    <location>
        <begin position="30"/>
        <end position="54"/>
    </location>
</feature>
<gene>
    <name evidence="3" type="ORF">SAMEA1982600_05167</name>
</gene>
<organism evidence="3 4">
    <name type="scientific">Bordetella ansorpii</name>
    <dbReference type="NCBI Taxonomy" id="288768"/>
    <lineage>
        <taxon>Bacteria</taxon>
        <taxon>Pseudomonadati</taxon>
        <taxon>Pseudomonadota</taxon>
        <taxon>Betaproteobacteria</taxon>
        <taxon>Burkholderiales</taxon>
        <taxon>Alcaligenaceae</taxon>
        <taxon>Bordetella</taxon>
    </lineage>
</organism>
<dbReference type="AlphaFoldDB" id="A0A157RLP0"/>
<name>A0A157RLP0_9BORD</name>
<accession>A0A157RLP0</accession>
<evidence type="ECO:0008006" key="5">
    <source>
        <dbReference type="Google" id="ProtNLM"/>
    </source>
</evidence>
<evidence type="ECO:0000256" key="1">
    <source>
        <dbReference type="SAM" id="MobiDB-lite"/>
    </source>
</evidence>
<reference evidence="3 4" key="1">
    <citation type="submission" date="2016-03" db="EMBL/GenBank/DDBJ databases">
        <authorList>
            <consortium name="Pathogen Informatics"/>
        </authorList>
    </citation>
    <scope>NUCLEOTIDE SEQUENCE [LARGE SCALE GENOMIC DNA]</scope>
    <source>
        <strain evidence="3 4">NCTC13364</strain>
    </source>
</reference>